<feature type="region of interest" description="Disordered" evidence="1">
    <location>
        <begin position="1"/>
        <end position="27"/>
    </location>
</feature>
<gene>
    <name evidence="2" type="ORF">Tci_921289</name>
</gene>
<dbReference type="AlphaFoldDB" id="A0A699WSU0"/>
<accession>A0A699WSU0</accession>
<feature type="region of interest" description="Disordered" evidence="1">
    <location>
        <begin position="60"/>
        <end position="112"/>
    </location>
</feature>
<comment type="caution">
    <text evidence="2">The sequence shown here is derived from an EMBL/GenBank/DDBJ whole genome shotgun (WGS) entry which is preliminary data.</text>
</comment>
<proteinExistence type="predicted"/>
<feature type="non-terminal residue" evidence="2">
    <location>
        <position position="1"/>
    </location>
</feature>
<feature type="compositionally biased region" description="Basic and acidic residues" evidence="1">
    <location>
        <begin position="83"/>
        <end position="96"/>
    </location>
</feature>
<name>A0A699WSU0_TANCI</name>
<evidence type="ECO:0000256" key="1">
    <source>
        <dbReference type="SAM" id="MobiDB-lite"/>
    </source>
</evidence>
<protein>
    <submittedName>
        <fullName evidence="2">Uncharacterized protein</fullName>
    </submittedName>
</protein>
<dbReference type="EMBL" id="BKCJ011739842">
    <property type="protein sequence ID" value="GFD49320.1"/>
    <property type="molecule type" value="Genomic_DNA"/>
</dbReference>
<evidence type="ECO:0000313" key="2">
    <source>
        <dbReference type="EMBL" id="GFD49320.1"/>
    </source>
</evidence>
<sequence>LFEVPAADLATGPDQRGDCRHSRDSGRLHHGAAQVALGQTGFSRGRSIAAAGQPAAAKLRLAGDSGSGRHAQSGIEGAGSDHSPNHDAVQPERRADGPGANRFPTGGVADRERHAWHFAKL</sequence>
<feature type="compositionally biased region" description="Basic and acidic residues" evidence="1">
    <location>
        <begin position="15"/>
        <end position="27"/>
    </location>
</feature>
<reference evidence="2" key="1">
    <citation type="journal article" date="2019" name="Sci. Rep.">
        <title>Draft genome of Tanacetum cinerariifolium, the natural source of mosquito coil.</title>
        <authorList>
            <person name="Yamashiro T."/>
            <person name="Shiraishi A."/>
            <person name="Satake H."/>
            <person name="Nakayama K."/>
        </authorList>
    </citation>
    <scope>NUCLEOTIDE SEQUENCE</scope>
</reference>
<organism evidence="2">
    <name type="scientific">Tanacetum cinerariifolium</name>
    <name type="common">Dalmatian daisy</name>
    <name type="synonym">Chrysanthemum cinerariifolium</name>
    <dbReference type="NCBI Taxonomy" id="118510"/>
    <lineage>
        <taxon>Eukaryota</taxon>
        <taxon>Viridiplantae</taxon>
        <taxon>Streptophyta</taxon>
        <taxon>Embryophyta</taxon>
        <taxon>Tracheophyta</taxon>
        <taxon>Spermatophyta</taxon>
        <taxon>Magnoliopsida</taxon>
        <taxon>eudicotyledons</taxon>
        <taxon>Gunneridae</taxon>
        <taxon>Pentapetalae</taxon>
        <taxon>asterids</taxon>
        <taxon>campanulids</taxon>
        <taxon>Asterales</taxon>
        <taxon>Asteraceae</taxon>
        <taxon>Asteroideae</taxon>
        <taxon>Anthemideae</taxon>
        <taxon>Anthemidinae</taxon>
        <taxon>Tanacetum</taxon>
    </lineage>
</organism>